<dbReference type="AlphaFoldDB" id="A0A4Z0YEG8"/>
<dbReference type="EMBL" id="SRMQ01000001">
    <property type="protein sequence ID" value="TGJ77611.1"/>
    <property type="molecule type" value="Genomic_DNA"/>
</dbReference>
<evidence type="ECO:0000259" key="2">
    <source>
        <dbReference type="PROSITE" id="PS50943"/>
    </source>
</evidence>
<dbReference type="GO" id="GO:0003677">
    <property type="term" value="F:DNA binding"/>
    <property type="evidence" value="ECO:0007669"/>
    <property type="project" value="UniProtKB-KW"/>
</dbReference>
<dbReference type="PROSITE" id="PS50943">
    <property type="entry name" value="HTH_CROC1"/>
    <property type="match status" value="1"/>
</dbReference>
<dbReference type="Gene3D" id="1.10.260.40">
    <property type="entry name" value="lambda repressor-like DNA-binding domains"/>
    <property type="match status" value="1"/>
</dbReference>
<dbReference type="InterPro" id="IPR010982">
    <property type="entry name" value="Lambda_DNA-bd_dom_sf"/>
</dbReference>
<dbReference type="Proteomes" id="UP000297714">
    <property type="component" value="Unassembled WGS sequence"/>
</dbReference>
<dbReference type="RefSeq" id="WP_135656423.1">
    <property type="nucleotide sequence ID" value="NZ_SRMQ01000001.1"/>
</dbReference>
<comment type="caution">
    <text evidence="3">The sequence shown here is derived from an EMBL/GenBank/DDBJ whole genome shotgun (WGS) entry which is preliminary data.</text>
</comment>
<organism evidence="3 4">
    <name type="scientific">Caproiciproducens galactitolivorans</name>
    <dbReference type="NCBI Taxonomy" id="642589"/>
    <lineage>
        <taxon>Bacteria</taxon>
        <taxon>Bacillati</taxon>
        <taxon>Bacillota</taxon>
        <taxon>Clostridia</taxon>
        <taxon>Eubacteriales</taxon>
        <taxon>Acutalibacteraceae</taxon>
        <taxon>Caproiciproducens</taxon>
    </lineage>
</organism>
<accession>A0A4Z0YEG8</accession>
<evidence type="ECO:0000313" key="4">
    <source>
        <dbReference type="Proteomes" id="UP000297714"/>
    </source>
</evidence>
<gene>
    <name evidence="3" type="ORF">CAGA_00020</name>
</gene>
<dbReference type="SUPFAM" id="SSF47413">
    <property type="entry name" value="lambda repressor-like DNA-binding domains"/>
    <property type="match status" value="1"/>
</dbReference>
<dbReference type="PANTHER" id="PTHR46558:SF4">
    <property type="entry name" value="DNA-BIDING PHAGE PROTEIN"/>
    <property type="match status" value="1"/>
</dbReference>
<reference evidence="3 4" key="1">
    <citation type="submission" date="2019-04" db="EMBL/GenBank/DDBJ databases">
        <authorList>
            <person name="Poehlein A."/>
            <person name="Bengelsdorf F.R."/>
            <person name="Duerre P."/>
            <person name="Daniel R."/>
        </authorList>
    </citation>
    <scope>NUCLEOTIDE SEQUENCE [LARGE SCALE GENOMIC DNA]</scope>
    <source>
        <strain evidence="3 4">BS-1</strain>
    </source>
</reference>
<dbReference type="SMART" id="SM00530">
    <property type="entry name" value="HTH_XRE"/>
    <property type="match status" value="1"/>
</dbReference>
<evidence type="ECO:0000256" key="1">
    <source>
        <dbReference type="ARBA" id="ARBA00023125"/>
    </source>
</evidence>
<dbReference type="Pfam" id="PF01381">
    <property type="entry name" value="HTH_3"/>
    <property type="match status" value="1"/>
</dbReference>
<dbReference type="CDD" id="cd00093">
    <property type="entry name" value="HTH_XRE"/>
    <property type="match status" value="1"/>
</dbReference>
<sequence>MTLEEKLAKVPVENNFFSELSEVDIAYGKLMGKIAGKIILERTKNHLSQEDLAKKLGVKQSLISKWESGDNNFTFLQVIKIFNKLGIDIDIVFNPQNQYMQNSISPFRFTMPQKTKTIPSEDVRNILSEEFLEKESAIA</sequence>
<keyword evidence="4" id="KW-1185">Reference proteome</keyword>
<dbReference type="PANTHER" id="PTHR46558">
    <property type="entry name" value="TRACRIPTIONAL REGULATORY PROTEIN-RELATED-RELATED"/>
    <property type="match status" value="1"/>
</dbReference>
<dbReference type="InterPro" id="IPR001387">
    <property type="entry name" value="Cro/C1-type_HTH"/>
</dbReference>
<dbReference type="OrthoDB" id="428540at2"/>
<name>A0A4Z0YEG8_9FIRM</name>
<keyword evidence="1" id="KW-0238">DNA-binding</keyword>
<protein>
    <submittedName>
        <fullName evidence="3">Antitoxin HipB</fullName>
    </submittedName>
</protein>
<feature type="domain" description="HTH cro/C1-type" evidence="2">
    <location>
        <begin position="38"/>
        <end position="92"/>
    </location>
</feature>
<evidence type="ECO:0000313" key="3">
    <source>
        <dbReference type="EMBL" id="TGJ77611.1"/>
    </source>
</evidence>
<proteinExistence type="predicted"/>